<gene>
    <name evidence="3" type="ORF">CDD80_2773</name>
</gene>
<dbReference type="PANTHER" id="PTHR34587:SF2">
    <property type="entry name" value="G-PROTEIN COUPLED RECEPTORS FAMILY 1 PROFILE DOMAIN-CONTAINING PROTEIN"/>
    <property type="match status" value="1"/>
</dbReference>
<protein>
    <submittedName>
        <fullName evidence="3">Uncharacterized protein</fullName>
    </submittedName>
</protein>
<dbReference type="PANTHER" id="PTHR34587">
    <property type="entry name" value="VWFA DOMAIN-CONTAINING PROTEIN"/>
    <property type="match status" value="1"/>
</dbReference>
<keyword evidence="2" id="KW-0732">Signal</keyword>
<feature type="compositionally biased region" description="Gly residues" evidence="1">
    <location>
        <begin position="239"/>
        <end position="265"/>
    </location>
</feature>
<evidence type="ECO:0000256" key="1">
    <source>
        <dbReference type="SAM" id="MobiDB-lite"/>
    </source>
</evidence>
<keyword evidence="4" id="KW-1185">Reference proteome</keyword>
<proteinExistence type="predicted"/>
<feature type="signal peptide" evidence="2">
    <location>
        <begin position="1"/>
        <end position="19"/>
    </location>
</feature>
<sequence>MHVGSLLIALVGMSAAAEAAELGRRAPFASITERRQARASEGSSNNNFIDFCDGKDLTDGLQNKQGSCNPIPMGDIPAENKMISTVFTFPQACQALPPNQAFTIKAVCANIVLGVFTNATSTYYTAPVQVNDRGLVIGHVHFSVQDLGQVANPQAPPDPRKFAFFKGVNDKGQDLGNDLTLASAEVADGLPAGCYRVCSLTSAANHQCANMPVAQRGSGDDCQRFSVGNVNCGCAQQNNGGGNNGGGKRGNGGKRGGGGGGGGGQRNSKAAAANVGKGTARRN</sequence>
<dbReference type="OrthoDB" id="2336871at2759"/>
<name>A0A2C5Z677_9HYPO</name>
<dbReference type="InterPro" id="IPR053216">
    <property type="entry name" value="Appressorial_penetr-assoc"/>
</dbReference>
<evidence type="ECO:0000313" key="4">
    <source>
        <dbReference type="Proteomes" id="UP000226431"/>
    </source>
</evidence>
<reference evidence="3 4" key="1">
    <citation type="submission" date="2017-06" db="EMBL/GenBank/DDBJ databases">
        <title>Ant-infecting Ophiocordyceps genomes reveal a high diversity of potential behavioral manipulation genes and a possible major role for enterotoxins.</title>
        <authorList>
            <person name="De Bekker C."/>
            <person name="Evans H.C."/>
            <person name="Brachmann A."/>
            <person name="Hughes D.P."/>
        </authorList>
    </citation>
    <scope>NUCLEOTIDE SEQUENCE [LARGE SCALE GENOMIC DNA]</scope>
    <source>
        <strain evidence="3 4">Map16</strain>
    </source>
</reference>
<dbReference type="EMBL" id="NJES01000248">
    <property type="protein sequence ID" value="PHH74864.1"/>
    <property type="molecule type" value="Genomic_DNA"/>
</dbReference>
<dbReference type="AlphaFoldDB" id="A0A2C5Z677"/>
<dbReference type="STRING" id="2004952.A0A2C5Z677"/>
<accession>A0A2C5Z677</accession>
<evidence type="ECO:0000256" key="2">
    <source>
        <dbReference type="SAM" id="SignalP"/>
    </source>
</evidence>
<feature type="region of interest" description="Disordered" evidence="1">
    <location>
        <begin position="238"/>
        <end position="283"/>
    </location>
</feature>
<evidence type="ECO:0000313" key="3">
    <source>
        <dbReference type="EMBL" id="PHH74864.1"/>
    </source>
</evidence>
<organism evidence="3 4">
    <name type="scientific">Ophiocordyceps camponoti-rufipedis</name>
    <dbReference type="NCBI Taxonomy" id="2004952"/>
    <lineage>
        <taxon>Eukaryota</taxon>
        <taxon>Fungi</taxon>
        <taxon>Dikarya</taxon>
        <taxon>Ascomycota</taxon>
        <taxon>Pezizomycotina</taxon>
        <taxon>Sordariomycetes</taxon>
        <taxon>Hypocreomycetidae</taxon>
        <taxon>Hypocreales</taxon>
        <taxon>Ophiocordycipitaceae</taxon>
        <taxon>Ophiocordyceps</taxon>
    </lineage>
</organism>
<comment type="caution">
    <text evidence="3">The sequence shown here is derived from an EMBL/GenBank/DDBJ whole genome shotgun (WGS) entry which is preliminary data.</text>
</comment>
<dbReference type="Proteomes" id="UP000226431">
    <property type="component" value="Unassembled WGS sequence"/>
</dbReference>
<feature type="chain" id="PRO_5013061560" evidence="2">
    <location>
        <begin position="20"/>
        <end position="283"/>
    </location>
</feature>